<accession>A0A6G4A5Y8</accession>
<gene>
    <name evidence="1" type="ORF">GK047_27850</name>
</gene>
<evidence type="ECO:0000313" key="1">
    <source>
        <dbReference type="EMBL" id="NEW09740.1"/>
    </source>
</evidence>
<comment type="caution">
    <text evidence="1">The sequence shown here is derived from an EMBL/GenBank/DDBJ whole genome shotgun (WGS) entry which is preliminary data.</text>
</comment>
<dbReference type="EMBL" id="JAAIKC010000022">
    <property type="protein sequence ID" value="NEW09740.1"/>
    <property type="molecule type" value="Genomic_DNA"/>
</dbReference>
<dbReference type="AlphaFoldDB" id="A0A6G4A5Y8"/>
<reference evidence="1" key="1">
    <citation type="submission" date="2020-02" db="EMBL/GenBank/DDBJ databases">
        <authorList>
            <person name="Shen X.-R."/>
            <person name="Zhang Y.-X."/>
        </authorList>
    </citation>
    <scope>NUCLEOTIDE SEQUENCE</scope>
    <source>
        <strain evidence="1">SYP-B3998</strain>
    </source>
</reference>
<proteinExistence type="predicted"/>
<protein>
    <submittedName>
        <fullName evidence="1">Uncharacterized protein</fullName>
    </submittedName>
</protein>
<dbReference type="RefSeq" id="WP_163953857.1">
    <property type="nucleotide sequence ID" value="NZ_JAAIKC010000022.1"/>
</dbReference>
<organism evidence="1">
    <name type="scientific">Paenibacillus sp. SYP-B3998</name>
    <dbReference type="NCBI Taxonomy" id="2678564"/>
    <lineage>
        <taxon>Bacteria</taxon>
        <taxon>Bacillati</taxon>
        <taxon>Bacillota</taxon>
        <taxon>Bacilli</taxon>
        <taxon>Bacillales</taxon>
        <taxon>Paenibacillaceae</taxon>
        <taxon>Paenibacillus</taxon>
    </lineage>
</organism>
<sequence>MQLTVADNYQTTIEILAALVKDYLAKPVRRVALAKVDEQMFLLVSAALELEDDEQAEFELTAELLGTREFRRIA</sequence>
<name>A0A6G4A5Y8_9BACL</name>